<keyword evidence="1 3" id="KW-0689">Ribosomal protein</keyword>
<evidence type="ECO:0000256" key="3">
    <source>
        <dbReference type="HAMAP-Rule" id="MF_00545"/>
    </source>
</evidence>
<evidence type="ECO:0000256" key="2">
    <source>
        <dbReference type="ARBA" id="ARBA00023274"/>
    </source>
</evidence>
<dbReference type="GO" id="GO:0006412">
    <property type="term" value="P:translation"/>
    <property type="evidence" value="ECO:0007669"/>
    <property type="project" value="UniProtKB-UniRule"/>
</dbReference>
<dbReference type="GO" id="GO:0003735">
    <property type="term" value="F:structural constituent of ribosome"/>
    <property type="evidence" value="ECO:0007669"/>
    <property type="project" value="InterPro"/>
</dbReference>
<dbReference type="HAMAP" id="MF_00545">
    <property type="entry name" value="Ribosomal_eS24"/>
    <property type="match status" value="1"/>
</dbReference>
<sequence length="116" mass="13253">MNIVLLEQKLGKVGYTSNIAEGVTATVVDEKLNKLLGRLEVIILIDHMTTGTPSRATIRDFVARLYDIDPQLVIVKEILSEFGRGRSKAHIHIYESFERLRLLEPKYILRRHGIQV</sequence>
<dbReference type="InterPro" id="IPR012677">
    <property type="entry name" value="Nucleotide-bd_a/b_plait_sf"/>
</dbReference>
<evidence type="ECO:0000313" key="5">
    <source>
        <dbReference type="Proteomes" id="UP000605805"/>
    </source>
</evidence>
<organism evidence="4 5">
    <name type="scientific">Ignisphaera aggregans</name>
    <dbReference type="NCBI Taxonomy" id="334771"/>
    <lineage>
        <taxon>Archaea</taxon>
        <taxon>Thermoproteota</taxon>
        <taxon>Thermoprotei</taxon>
        <taxon>Desulfurococcales</taxon>
        <taxon>Desulfurococcaceae</taxon>
        <taxon>Ignisphaera</taxon>
    </lineage>
</organism>
<dbReference type="GO" id="GO:1990904">
    <property type="term" value="C:ribonucleoprotein complex"/>
    <property type="evidence" value="ECO:0007669"/>
    <property type="project" value="UniProtKB-KW"/>
</dbReference>
<dbReference type="InterPro" id="IPR012678">
    <property type="entry name" value="Ribosomal_uL23/eL15/eS24_sf"/>
</dbReference>
<dbReference type="Pfam" id="PF01282">
    <property type="entry name" value="Ribosomal_S24e"/>
    <property type="match status" value="1"/>
</dbReference>
<dbReference type="Gene3D" id="3.30.70.330">
    <property type="match status" value="1"/>
</dbReference>
<comment type="caution">
    <text evidence="4">The sequence shown here is derived from an EMBL/GenBank/DDBJ whole genome shotgun (WGS) entry which is preliminary data.</text>
</comment>
<dbReference type="SUPFAM" id="SSF54189">
    <property type="entry name" value="Ribosomal proteins S24e, L23 and L15e"/>
    <property type="match status" value="1"/>
</dbReference>
<dbReference type="PANTHER" id="PTHR10496">
    <property type="entry name" value="40S RIBOSOMAL PROTEIN S24"/>
    <property type="match status" value="1"/>
</dbReference>
<accession>A0A833DT62</accession>
<evidence type="ECO:0000313" key="4">
    <source>
        <dbReference type="EMBL" id="HIP56495.1"/>
    </source>
</evidence>
<comment type="similarity">
    <text evidence="3">Belongs to the eukaryotic ribosomal protein eS24 family.</text>
</comment>
<dbReference type="EMBL" id="DQTV01000007">
    <property type="protein sequence ID" value="HIP56495.1"/>
    <property type="molecule type" value="Genomic_DNA"/>
</dbReference>
<proteinExistence type="inferred from homology"/>
<dbReference type="AlphaFoldDB" id="A0A833DT62"/>
<dbReference type="Proteomes" id="UP000605805">
    <property type="component" value="Unassembled WGS sequence"/>
</dbReference>
<protein>
    <recommendedName>
        <fullName evidence="3">Small ribosomal subunit protein eS24</fullName>
    </recommendedName>
</protein>
<dbReference type="InterPro" id="IPR001976">
    <property type="entry name" value="Ribosomal_eS24"/>
</dbReference>
<name>A0A833DT62_9CREN</name>
<dbReference type="GO" id="GO:0005840">
    <property type="term" value="C:ribosome"/>
    <property type="evidence" value="ECO:0007669"/>
    <property type="project" value="UniProtKB-KW"/>
</dbReference>
<reference evidence="4" key="1">
    <citation type="journal article" date="2020" name="ISME J.">
        <title>Gammaproteobacteria mediating utilization of methyl-, sulfur- and petroleum organic compounds in deep ocean hydrothermal plumes.</title>
        <authorList>
            <person name="Zhou Z."/>
            <person name="Liu Y."/>
            <person name="Pan J."/>
            <person name="Cron B.R."/>
            <person name="Toner B.M."/>
            <person name="Anantharaman K."/>
            <person name="Breier J.A."/>
            <person name="Dick G.J."/>
            <person name="Li M."/>
        </authorList>
    </citation>
    <scope>NUCLEOTIDE SEQUENCE</scope>
    <source>
        <strain evidence="4">SZUA-1435</strain>
    </source>
</reference>
<gene>
    <name evidence="3" type="primary">rps24e</name>
    <name evidence="4" type="ORF">EYH02_00260</name>
</gene>
<evidence type="ECO:0000256" key="1">
    <source>
        <dbReference type="ARBA" id="ARBA00022980"/>
    </source>
</evidence>
<keyword evidence="2 3" id="KW-0687">Ribonucleoprotein</keyword>